<feature type="transmembrane region" description="Helical" evidence="7">
    <location>
        <begin position="194"/>
        <end position="212"/>
    </location>
</feature>
<dbReference type="Pfam" id="PF01790">
    <property type="entry name" value="LGT"/>
    <property type="match status" value="1"/>
</dbReference>
<dbReference type="EC" id="2.5.1.145" evidence="7"/>
<dbReference type="PANTHER" id="PTHR30589:SF0">
    <property type="entry name" value="PHOSPHATIDYLGLYCEROL--PROLIPOPROTEIN DIACYLGLYCERYL TRANSFERASE"/>
    <property type="match status" value="1"/>
</dbReference>
<keyword evidence="9" id="KW-1185">Reference proteome</keyword>
<dbReference type="RefSeq" id="WP_344673682.1">
    <property type="nucleotide sequence ID" value="NZ_BAAAZI010000006.1"/>
</dbReference>
<dbReference type="Proteomes" id="UP001500101">
    <property type="component" value="Unassembled WGS sequence"/>
</dbReference>
<keyword evidence="3 7" id="KW-0808">Transferase</keyword>
<feature type="transmembrane region" description="Helical" evidence="7">
    <location>
        <begin position="254"/>
        <end position="274"/>
    </location>
</feature>
<evidence type="ECO:0000256" key="5">
    <source>
        <dbReference type="ARBA" id="ARBA00022989"/>
    </source>
</evidence>
<feature type="transmembrane region" description="Helical" evidence="7">
    <location>
        <begin position="104"/>
        <end position="126"/>
    </location>
</feature>
<accession>A0ABP7YIG8</accession>
<reference evidence="9" key="1">
    <citation type="journal article" date="2019" name="Int. J. Syst. Evol. Microbiol.">
        <title>The Global Catalogue of Microorganisms (GCM) 10K type strain sequencing project: providing services to taxonomists for standard genome sequencing and annotation.</title>
        <authorList>
            <consortium name="The Broad Institute Genomics Platform"/>
            <consortium name="The Broad Institute Genome Sequencing Center for Infectious Disease"/>
            <person name="Wu L."/>
            <person name="Ma J."/>
        </authorList>
    </citation>
    <scope>NUCLEOTIDE SEQUENCE [LARGE SCALE GENOMIC DNA]</scope>
    <source>
        <strain evidence="9">JCM 16704</strain>
    </source>
</reference>
<comment type="pathway">
    <text evidence="7">Protein modification; lipoprotein biosynthesis (diacylglyceryl transfer).</text>
</comment>
<evidence type="ECO:0000256" key="2">
    <source>
        <dbReference type="ARBA" id="ARBA00022475"/>
    </source>
</evidence>
<feature type="transmembrane region" description="Helical" evidence="7">
    <location>
        <begin position="61"/>
        <end position="84"/>
    </location>
</feature>
<evidence type="ECO:0000313" key="8">
    <source>
        <dbReference type="EMBL" id="GAA4136513.1"/>
    </source>
</evidence>
<dbReference type="PROSITE" id="PS01311">
    <property type="entry name" value="LGT"/>
    <property type="match status" value="1"/>
</dbReference>
<dbReference type="EMBL" id="BAAAZI010000006">
    <property type="protein sequence ID" value="GAA4136513.1"/>
    <property type="molecule type" value="Genomic_DNA"/>
</dbReference>
<keyword evidence="6 7" id="KW-0472">Membrane</keyword>
<proteinExistence type="inferred from homology"/>
<sequence>MIDFLSFITWDPEPEIFKIGSFGIRYYSLCWLLAFVASYYFMLKVFKREGKSQELLDKLTIYIFVGTLAGARLGHCLFYDWAYYKKHFLEIFIPFQQINGEWHLTGFTGLASHGGAVGILIALWLFSRNTKTNFMWIADRLMLVVPIASAFIRIGNFFNSEMIGNPSNLPWAMIFSKEGAITQGVVDTIPRHPAQLYEALAYTLIAIILWVIYNKNSNPRPGKLFGIFLILAFSARFLIEFVKIDQVAFEEGMLLNMGQILSIPFILVGVFLLFRKPSETPQKK</sequence>
<comment type="function">
    <text evidence="7">Catalyzes the transfer of the diacylglyceryl group from phosphatidylglycerol to the sulfhydryl group of the N-terminal cysteine of a prolipoprotein, the first step in the formation of mature lipoproteins.</text>
</comment>
<evidence type="ECO:0000256" key="6">
    <source>
        <dbReference type="ARBA" id="ARBA00023136"/>
    </source>
</evidence>
<feature type="transmembrane region" description="Helical" evidence="7">
    <location>
        <begin position="138"/>
        <end position="158"/>
    </location>
</feature>
<comment type="caution">
    <text evidence="8">The sequence shown here is derived from an EMBL/GenBank/DDBJ whole genome shotgun (WGS) entry which is preliminary data.</text>
</comment>
<keyword evidence="2 7" id="KW-1003">Cell membrane</keyword>
<gene>
    <name evidence="7 8" type="primary">lgt</name>
    <name evidence="8" type="ORF">GCM10022216_11700</name>
</gene>
<feature type="transmembrane region" description="Helical" evidence="7">
    <location>
        <begin position="24"/>
        <end position="41"/>
    </location>
</feature>
<dbReference type="GO" id="GO:0016740">
    <property type="term" value="F:transferase activity"/>
    <property type="evidence" value="ECO:0007669"/>
    <property type="project" value="UniProtKB-KW"/>
</dbReference>
<evidence type="ECO:0000256" key="4">
    <source>
        <dbReference type="ARBA" id="ARBA00022692"/>
    </source>
</evidence>
<keyword evidence="4 7" id="KW-0812">Transmembrane</keyword>
<dbReference type="PANTHER" id="PTHR30589">
    <property type="entry name" value="PROLIPOPROTEIN DIACYLGLYCERYL TRANSFERASE"/>
    <property type="match status" value="1"/>
</dbReference>
<evidence type="ECO:0000313" key="9">
    <source>
        <dbReference type="Proteomes" id="UP001500101"/>
    </source>
</evidence>
<dbReference type="InterPro" id="IPR001640">
    <property type="entry name" value="Lgt"/>
</dbReference>
<dbReference type="HAMAP" id="MF_01147">
    <property type="entry name" value="Lgt"/>
    <property type="match status" value="1"/>
</dbReference>
<name>A0ABP7YIG8_9SPHI</name>
<evidence type="ECO:0000256" key="1">
    <source>
        <dbReference type="ARBA" id="ARBA00007150"/>
    </source>
</evidence>
<dbReference type="NCBIfam" id="TIGR00544">
    <property type="entry name" value="lgt"/>
    <property type="match status" value="1"/>
</dbReference>
<comment type="subcellular location">
    <subcellularLocation>
        <location evidence="7">Cell membrane</location>
        <topology evidence="7">Multi-pass membrane protein</topology>
    </subcellularLocation>
</comment>
<comment type="similarity">
    <text evidence="1 7">Belongs to the Lgt family.</text>
</comment>
<evidence type="ECO:0000256" key="3">
    <source>
        <dbReference type="ARBA" id="ARBA00022679"/>
    </source>
</evidence>
<evidence type="ECO:0000256" key="7">
    <source>
        <dbReference type="HAMAP-Rule" id="MF_01147"/>
    </source>
</evidence>
<feature type="binding site" evidence="7">
    <location>
        <position position="153"/>
    </location>
    <ligand>
        <name>a 1,2-diacyl-sn-glycero-3-phospho-(1'-sn-glycerol)</name>
        <dbReference type="ChEBI" id="CHEBI:64716"/>
    </ligand>
</feature>
<keyword evidence="5 7" id="KW-1133">Transmembrane helix</keyword>
<feature type="transmembrane region" description="Helical" evidence="7">
    <location>
        <begin position="224"/>
        <end position="242"/>
    </location>
</feature>
<organism evidence="8 9">
    <name type="scientific">Sphingobacterium kyonggiense</name>
    <dbReference type="NCBI Taxonomy" id="714075"/>
    <lineage>
        <taxon>Bacteria</taxon>
        <taxon>Pseudomonadati</taxon>
        <taxon>Bacteroidota</taxon>
        <taxon>Sphingobacteriia</taxon>
        <taxon>Sphingobacteriales</taxon>
        <taxon>Sphingobacteriaceae</taxon>
        <taxon>Sphingobacterium</taxon>
    </lineage>
</organism>
<comment type="catalytic activity">
    <reaction evidence="7">
        <text>L-cysteinyl-[prolipoprotein] + a 1,2-diacyl-sn-glycero-3-phospho-(1'-sn-glycerol) = an S-1,2-diacyl-sn-glyceryl-L-cysteinyl-[prolipoprotein] + sn-glycerol 1-phosphate + H(+)</text>
        <dbReference type="Rhea" id="RHEA:56712"/>
        <dbReference type="Rhea" id="RHEA-COMP:14679"/>
        <dbReference type="Rhea" id="RHEA-COMP:14680"/>
        <dbReference type="ChEBI" id="CHEBI:15378"/>
        <dbReference type="ChEBI" id="CHEBI:29950"/>
        <dbReference type="ChEBI" id="CHEBI:57685"/>
        <dbReference type="ChEBI" id="CHEBI:64716"/>
        <dbReference type="ChEBI" id="CHEBI:140658"/>
        <dbReference type="EC" id="2.5.1.145"/>
    </reaction>
</comment>
<protein>
    <recommendedName>
        <fullName evidence="7">Phosphatidylglycerol--prolipoprotein diacylglyceryl transferase</fullName>
        <ecNumber evidence="7">2.5.1.145</ecNumber>
    </recommendedName>
</protein>